<organism evidence="8">
    <name type="scientific">Ditylum brightwellii</name>
    <dbReference type="NCBI Taxonomy" id="49249"/>
    <lineage>
        <taxon>Eukaryota</taxon>
        <taxon>Sar</taxon>
        <taxon>Stramenopiles</taxon>
        <taxon>Ochrophyta</taxon>
        <taxon>Bacillariophyta</taxon>
        <taxon>Mediophyceae</taxon>
        <taxon>Lithodesmiophycidae</taxon>
        <taxon>Lithodesmiales</taxon>
        <taxon>Lithodesmiaceae</taxon>
        <taxon>Ditylum</taxon>
    </lineage>
</organism>
<dbReference type="InterPro" id="IPR036164">
    <property type="entry name" value="bL21-like_sf"/>
</dbReference>
<dbReference type="GO" id="GO:0006412">
    <property type="term" value="P:translation"/>
    <property type="evidence" value="ECO:0007669"/>
    <property type="project" value="InterPro"/>
</dbReference>
<sequence>MMSNSATKACVSGGRFYLCHLQRITSQSHSAVINPTRRWMCIGQPMAAQLRNSSRRVTCKTTRVSTAACASISSRFMSTETEAKKSSLYAAVDHSDEYEKAMSGRHGGQLALAYDEGIGKDDAPFDPFALLDEAEKEFEEELEGDEYEDIEEAEYNEEAESDDDDEDDDIEEGEVIDAYDRFNTDGSIRRSESEKVALRAGAPAGGLFAIIDLAGSQQKVTLDDVVIVNKLKPVDKWSVGSVHTLTADDVLLLGSSHLTLVGLPGVKGAEVDLMVEEITKDEKVIVFKKRRRKHSRRKNGFRRDVTMLRVLDIRFPEKFSAHEYRGKDEEK</sequence>
<dbReference type="Pfam" id="PF00829">
    <property type="entry name" value="Ribosomal_L21p"/>
    <property type="match status" value="1"/>
</dbReference>
<keyword evidence="4" id="KW-0689">Ribosomal protein</keyword>
<protein>
    <recommendedName>
        <fullName evidence="6">Large ribosomal subunit protein bL21m</fullName>
    </recommendedName>
</protein>
<dbReference type="SUPFAM" id="SSF141091">
    <property type="entry name" value="L21p-like"/>
    <property type="match status" value="1"/>
</dbReference>
<dbReference type="NCBIfam" id="TIGR00061">
    <property type="entry name" value="L21"/>
    <property type="match status" value="1"/>
</dbReference>
<evidence type="ECO:0000256" key="3">
    <source>
        <dbReference type="ARBA" id="ARBA00022884"/>
    </source>
</evidence>
<dbReference type="PANTHER" id="PTHR21349">
    <property type="entry name" value="50S RIBOSOMAL PROTEIN L21"/>
    <property type="match status" value="1"/>
</dbReference>
<dbReference type="PROSITE" id="PS01169">
    <property type="entry name" value="RIBOSOMAL_L21"/>
    <property type="match status" value="1"/>
</dbReference>
<dbReference type="PANTHER" id="PTHR21349:SF0">
    <property type="entry name" value="LARGE RIBOSOMAL SUBUNIT PROTEIN BL21M"/>
    <property type="match status" value="1"/>
</dbReference>
<gene>
    <name evidence="8" type="ORF">DBRI1063_LOCUS18891</name>
</gene>
<reference evidence="8" key="1">
    <citation type="submission" date="2021-01" db="EMBL/GenBank/DDBJ databases">
        <authorList>
            <person name="Corre E."/>
            <person name="Pelletier E."/>
            <person name="Niang G."/>
            <person name="Scheremetjew M."/>
            <person name="Finn R."/>
            <person name="Kale V."/>
            <person name="Holt S."/>
            <person name="Cochrane G."/>
            <person name="Meng A."/>
            <person name="Brown T."/>
            <person name="Cohen L."/>
        </authorList>
    </citation>
    <scope>NUCLEOTIDE SEQUENCE</scope>
    <source>
        <strain evidence="8">Pop2</strain>
    </source>
</reference>
<evidence type="ECO:0000256" key="1">
    <source>
        <dbReference type="ARBA" id="ARBA00008563"/>
    </source>
</evidence>
<evidence type="ECO:0000256" key="7">
    <source>
        <dbReference type="SAM" id="MobiDB-lite"/>
    </source>
</evidence>
<dbReference type="InterPro" id="IPR028909">
    <property type="entry name" value="bL21-like"/>
</dbReference>
<keyword evidence="2" id="KW-0699">rRNA-binding</keyword>
<feature type="region of interest" description="Disordered" evidence="7">
    <location>
        <begin position="136"/>
        <end position="170"/>
    </location>
</feature>
<dbReference type="EMBL" id="HBGN01029297">
    <property type="protein sequence ID" value="CAD9345516.1"/>
    <property type="molecule type" value="Transcribed_RNA"/>
</dbReference>
<dbReference type="HAMAP" id="MF_01363">
    <property type="entry name" value="Ribosomal_bL21"/>
    <property type="match status" value="1"/>
</dbReference>
<dbReference type="GO" id="GO:0005762">
    <property type="term" value="C:mitochondrial large ribosomal subunit"/>
    <property type="evidence" value="ECO:0007669"/>
    <property type="project" value="TreeGrafter"/>
</dbReference>
<dbReference type="InterPro" id="IPR001787">
    <property type="entry name" value="Ribosomal_bL21"/>
</dbReference>
<dbReference type="GO" id="GO:0019843">
    <property type="term" value="F:rRNA binding"/>
    <property type="evidence" value="ECO:0007669"/>
    <property type="project" value="UniProtKB-KW"/>
</dbReference>
<keyword evidence="5" id="KW-0687">Ribonucleoprotein</keyword>
<dbReference type="GO" id="GO:0003735">
    <property type="term" value="F:structural constituent of ribosome"/>
    <property type="evidence" value="ECO:0007669"/>
    <property type="project" value="InterPro"/>
</dbReference>
<keyword evidence="3" id="KW-0694">RNA-binding</keyword>
<evidence type="ECO:0000256" key="6">
    <source>
        <dbReference type="ARBA" id="ARBA00044129"/>
    </source>
</evidence>
<proteinExistence type="inferred from homology"/>
<dbReference type="AlphaFoldDB" id="A0A7S2ENK9"/>
<evidence type="ECO:0000256" key="5">
    <source>
        <dbReference type="ARBA" id="ARBA00023274"/>
    </source>
</evidence>
<dbReference type="InterPro" id="IPR018258">
    <property type="entry name" value="Ribosomal_bL21_CS"/>
</dbReference>
<name>A0A7S2ENK9_9STRA</name>
<evidence type="ECO:0000256" key="4">
    <source>
        <dbReference type="ARBA" id="ARBA00022980"/>
    </source>
</evidence>
<evidence type="ECO:0000256" key="2">
    <source>
        <dbReference type="ARBA" id="ARBA00022730"/>
    </source>
</evidence>
<comment type="similarity">
    <text evidence="1">Belongs to the bacterial ribosomal protein bL21 family.</text>
</comment>
<accession>A0A7S2ENK9</accession>
<evidence type="ECO:0000313" key="8">
    <source>
        <dbReference type="EMBL" id="CAD9345516.1"/>
    </source>
</evidence>